<dbReference type="AlphaFoldDB" id="A0A4V4H806"/>
<dbReference type="Proteomes" id="UP000317650">
    <property type="component" value="Chromosome 5"/>
</dbReference>
<proteinExistence type="predicted"/>
<gene>
    <name evidence="2" type="ORF">C4D60_Mb05t08770</name>
</gene>
<dbReference type="EMBL" id="PYDT01000003">
    <property type="protein sequence ID" value="THU65925.1"/>
    <property type="molecule type" value="Genomic_DNA"/>
</dbReference>
<evidence type="ECO:0000256" key="1">
    <source>
        <dbReference type="SAM" id="MobiDB-lite"/>
    </source>
</evidence>
<organism evidence="2 3">
    <name type="scientific">Musa balbisiana</name>
    <name type="common">Banana</name>
    <dbReference type="NCBI Taxonomy" id="52838"/>
    <lineage>
        <taxon>Eukaryota</taxon>
        <taxon>Viridiplantae</taxon>
        <taxon>Streptophyta</taxon>
        <taxon>Embryophyta</taxon>
        <taxon>Tracheophyta</taxon>
        <taxon>Spermatophyta</taxon>
        <taxon>Magnoliopsida</taxon>
        <taxon>Liliopsida</taxon>
        <taxon>Zingiberales</taxon>
        <taxon>Musaceae</taxon>
        <taxon>Musa</taxon>
    </lineage>
</organism>
<protein>
    <submittedName>
        <fullName evidence="2">Uncharacterized protein</fullName>
    </submittedName>
</protein>
<reference evidence="2 3" key="1">
    <citation type="journal article" date="2019" name="Nat. Plants">
        <title>Genome sequencing of Musa balbisiana reveals subgenome evolution and function divergence in polyploid bananas.</title>
        <authorList>
            <person name="Yao X."/>
        </authorList>
    </citation>
    <scope>NUCLEOTIDE SEQUENCE [LARGE SCALE GENOMIC DNA]</scope>
    <source>
        <strain evidence="3">cv. DH-PKW</strain>
        <tissue evidence="2">Leaves</tissue>
    </source>
</reference>
<accession>A0A4V4H806</accession>
<evidence type="ECO:0000313" key="3">
    <source>
        <dbReference type="Proteomes" id="UP000317650"/>
    </source>
</evidence>
<sequence>MAMSPALSFAFSDATFAFSCIVPSPLHIQQRRHKQAGGEPRDGREADSAILPPAQSAQDSDVCLMSCAAFDAFTSAFSAATFALSFAFSAVELPP</sequence>
<keyword evidence="3" id="KW-1185">Reference proteome</keyword>
<evidence type="ECO:0000313" key="2">
    <source>
        <dbReference type="EMBL" id="THU65925.1"/>
    </source>
</evidence>
<name>A0A4V4H806_MUSBA</name>
<feature type="region of interest" description="Disordered" evidence="1">
    <location>
        <begin position="29"/>
        <end position="54"/>
    </location>
</feature>
<comment type="caution">
    <text evidence="2">The sequence shown here is derived from an EMBL/GenBank/DDBJ whole genome shotgun (WGS) entry which is preliminary data.</text>
</comment>